<reference evidence="2 3" key="1">
    <citation type="journal article" date="2019" name="Int. J. Syst. Evol. Microbiol.">
        <title>The Global Catalogue of Microorganisms (GCM) 10K type strain sequencing project: providing services to taxonomists for standard genome sequencing and annotation.</title>
        <authorList>
            <consortium name="The Broad Institute Genomics Platform"/>
            <consortium name="The Broad Institute Genome Sequencing Center for Infectious Disease"/>
            <person name="Wu L."/>
            <person name="Ma J."/>
        </authorList>
    </citation>
    <scope>NUCLEOTIDE SEQUENCE [LARGE SCALE GENOMIC DNA]</scope>
    <source>
        <strain evidence="2 3">JCM 15089</strain>
    </source>
</reference>
<gene>
    <name evidence="2" type="ORF">GCM10008942_16230</name>
</gene>
<evidence type="ECO:0000256" key="1">
    <source>
        <dbReference type="SAM" id="MobiDB-lite"/>
    </source>
</evidence>
<feature type="region of interest" description="Disordered" evidence="1">
    <location>
        <begin position="46"/>
        <end position="135"/>
    </location>
</feature>
<feature type="compositionally biased region" description="Polar residues" evidence="1">
    <location>
        <begin position="126"/>
        <end position="135"/>
    </location>
</feature>
<comment type="caution">
    <text evidence="2">The sequence shown here is derived from an EMBL/GenBank/DDBJ whole genome shotgun (WGS) entry which is preliminary data.</text>
</comment>
<organism evidence="2 3">
    <name type="scientific">Rhizomicrobium electricum</name>
    <dbReference type="NCBI Taxonomy" id="480070"/>
    <lineage>
        <taxon>Bacteria</taxon>
        <taxon>Pseudomonadati</taxon>
        <taxon>Pseudomonadota</taxon>
        <taxon>Alphaproteobacteria</taxon>
        <taxon>Micropepsales</taxon>
        <taxon>Micropepsaceae</taxon>
        <taxon>Rhizomicrobium</taxon>
    </lineage>
</organism>
<name>A0ABN1EK87_9PROT</name>
<evidence type="ECO:0000313" key="3">
    <source>
        <dbReference type="Proteomes" id="UP001499951"/>
    </source>
</evidence>
<protein>
    <submittedName>
        <fullName evidence="2">Uncharacterized protein</fullName>
    </submittedName>
</protein>
<evidence type="ECO:0000313" key="2">
    <source>
        <dbReference type="EMBL" id="GAA0568388.1"/>
    </source>
</evidence>
<accession>A0ABN1EK87</accession>
<proteinExistence type="predicted"/>
<sequence>MPATMPQKTRCVWPFSDSKAKPVDGGRGAGLALPYAQGFGNAKAAAPATVPARRFPQATEAKALGRRKTDEDPVARRPALRRRPVSDRGVSGAAGETVATTEVESSRVCTQNPLRGSMRVSRVPTLGSNQENANA</sequence>
<keyword evidence="3" id="KW-1185">Reference proteome</keyword>
<feature type="compositionally biased region" description="Polar residues" evidence="1">
    <location>
        <begin position="98"/>
        <end position="114"/>
    </location>
</feature>
<dbReference type="EMBL" id="BAAADD010000004">
    <property type="protein sequence ID" value="GAA0568388.1"/>
    <property type="molecule type" value="Genomic_DNA"/>
</dbReference>
<dbReference type="Proteomes" id="UP001499951">
    <property type="component" value="Unassembled WGS sequence"/>
</dbReference>